<keyword evidence="1" id="KW-0813">Transport</keyword>
<dbReference type="KEGG" id="vei:Veis_2686"/>
<reference evidence="9" key="1">
    <citation type="submission" date="2006-12" db="EMBL/GenBank/DDBJ databases">
        <title>Complete sequence of chromosome 1 of Verminephrobacter eiseniae EF01-2.</title>
        <authorList>
            <person name="Copeland A."/>
            <person name="Lucas S."/>
            <person name="Lapidus A."/>
            <person name="Barry K."/>
            <person name="Detter J.C."/>
            <person name="Glavina del Rio T."/>
            <person name="Dalin E."/>
            <person name="Tice H."/>
            <person name="Pitluck S."/>
            <person name="Chertkov O."/>
            <person name="Brettin T."/>
            <person name="Bruce D."/>
            <person name="Han C."/>
            <person name="Tapia R."/>
            <person name="Gilna P."/>
            <person name="Schmutz J."/>
            <person name="Larimer F."/>
            <person name="Land M."/>
            <person name="Hauser L."/>
            <person name="Kyrpides N."/>
            <person name="Kim E."/>
            <person name="Stahl D."/>
            <person name="Richardson P."/>
        </authorList>
    </citation>
    <scope>NUCLEOTIDE SEQUENCE [LARGE SCALE GENOMIC DNA]</scope>
    <source>
        <strain evidence="9">EF01-2</strain>
    </source>
</reference>
<keyword evidence="6" id="KW-0067">ATP-binding</keyword>
<dbReference type="RefSeq" id="WP_011810427.1">
    <property type="nucleotide sequence ID" value="NC_008786.1"/>
</dbReference>
<evidence type="ECO:0000313" key="9">
    <source>
        <dbReference type="Proteomes" id="UP000000374"/>
    </source>
</evidence>
<proteinExistence type="predicted"/>
<dbReference type="InterPro" id="IPR050107">
    <property type="entry name" value="ABC_carbohydrate_import_ATPase"/>
</dbReference>
<evidence type="ECO:0000256" key="4">
    <source>
        <dbReference type="ARBA" id="ARBA00022737"/>
    </source>
</evidence>
<dbReference type="GO" id="GO:0005524">
    <property type="term" value="F:ATP binding"/>
    <property type="evidence" value="ECO:0007669"/>
    <property type="project" value="UniProtKB-KW"/>
</dbReference>
<dbReference type="InterPro" id="IPR003439">
    <property type="entry name" value="ABC_transporter-like_ATP-bd"/>
</dbReference>
<keyword evidence="9" id="KW-1185">Reference proteome</keyword>
<dbReference type="InterPro" id="IPR027417">
    <property type="entry name" value="P-loop_NTPase"/>
</dbReference>
<accession>A1WLC1</accession>
<dbReference type="PROSITE" id="PS00211">
    <property type="entry name" value="ABC_TRANSPORTER_1"/>
    <property type="match status" value="1"/>
</dbReference>
<dbReference type="AlphaFoldDB" id="A1WLC1"/>
<gene>
    <name evidence="8" type="ordered locus">Veis_2686</name>
</gene>
<evidence type="ECO:0000256" key="3">
    <source>
        <dbReference type="ARBA" id="ARBA00022597"/>
    </source>
</evidence>
<evidence type="ECO:0000313" key="8">
    <source>
        <dbReference type="EMBL" id="ABM58428.1"/>
    </source>
</evidence>
<dbReference type="SMART" id="SM00382">
    <property type="entry name" value="AAA"/>
    <property type="match status" value="2"/>
</dbReference>
<dbReference type="Gene3D" id="3.40.50.300">
    <property type="entry name" value="P-loop containing nucleotide triphosphate hydrolases"/>
    <property type="match status" value="2"/>
</dbReference>
<keyword evidence="2" id="KW-0472">Membrane</keyword>
<dbReference type="GeneID" id="76461195"/>
<protein>
    <submittedName>
        <fullName evidence="8">ABC transporter related</fullName>
    </submittedName>
</protein>
<keyword evidence="2" id="KW-1003">Cell membrane</keyword>
<organism evidence="8 9">
    <name type="scientific">Verminephrobacter eiseniae (strain EF01-2)</name>
    <dbReference type="NCBI Taxonomy" id="391735"/>
    <lineage>
        <taxon>Bacteria</taxon>
        <taxon>Pseudomonadati</taxon>
        <taxon>Pseudomonadota</taxon>
        <taxon>Betaproteobacteria</taxon>
        <taxon>Burkholderiales</taxon>
        <taxon>Comamonadaceae</taxon>
        <taxon>Verminephrobacter</taxon>
    </lineage>
</organism>
<name>A1WLC1_VEREI</name>
<dbReference type="SUPFAM" id="SSF52540">
    <property type="entry name" value="P-loop containing nucleoside triphosphate hydrolases"/>
    <property type="match status" value="2"/>
</dbReference>
<keyword evidence="5" id="KW-0547">Nucleotide-binding</keyword>
<keyword evidence="3" id="KW-0762">Sugar transport</keyword>
<dbReference type="Proteomes" id="UP000000374">
    <property type="component" value="Chromosome"/>
</dbReference>
<feature type="domain" description="ABC transporter" evidence="7">
    <location>
        <begin position="16"/>
        <end position="252"/>
    </location>
</feature>
<evidence type="ECO:0000256" key="2">
    <source>
        <dbReference type="ARBA" id="ARBA00022475"/>
    </source>
</evidence>
<feature type="domain" description="ABC transporter" evidence="7">
    <location>
        <begin position="254"/>
        <end position="503"/>
    </location>
</feature>
<dbReference type="PANTHER" id="PTHR43790:SF9">
    <property type="entry name" value="GALACTOFURANOSE TRANSPORTER ATP-BINDING PROTEIN YTFR"/>
    <property type="match status" value="1"/>
</dbReference>
<evidence type="ECO:0000256" key="1">
    <source>
        <dbReference type="ARBA" id="ARBA00022448"/>
    </source>
</evidence>
<evidence type="ECO:0000256" key="6">
    <source>
        <dbReference type="ARBA" id="ARBA00022840"/>
    </source>
</evidence>
<dbReference type="PANTHER" id="PTHR43790">
    <property type="entry name" value="CARBOHYDRATE TRANSPORT ATP-BINDING PROTEIN MG119-RELATED"/>
    <property type="match status" value="1"/>
</dbReference>
<dbReference type="HOGENOM" id="CLU_000604_92_2_4"/>
<dbReference type="InterPro" id="IPR003593">
    <property type="entry name" value="AAA+_ATPase"/>
</dbReference>
<dbReference type="EMBL" id="CP000542">
    <property type="protein sequence ID" value="ABM58428.1"/>
    <property type="molecule type" value="Genomic_DNA"/>
</dbReference>
<evidence type="ECO:0000259" key="7">
    <source>
        <dbReference type="PROSITE" id="PS50893"/>
    </source>
</evidence>
<dbReference type="PROSITE" id="PS50893">
    <property type="entry name" value="ABC_TRANSPORTER_2"/>
    <property type="match status" value="2"/>
</dbReference>
<dbReference type="GO" id="GO:0016887">
    <property type="term" value="F:ATP hydrolysis activity"/>
    <property type="evidence" value="ECO:0007669"/>
    <property type="project" value="InterPro"/>
</dbReference>
<evidence type="ECO:0000256" key="5">
    <source>
        <dbReference type="ARBA" id="ARBA00022741"/>
    </source>
</evidence>
<dbReference type="CDD" id="cd03216">
    <property type="entry name" value="ABC_Carb_Monos_I"/>
    <property type="match status" value="1"/>
</dbReference>
<dbReference type="Pfam" id="PF00005">
    <property type="entry name" value="ABC_tran"/>
    <property type="match status" value="2"/>
</dbReference>
<sequence>MNPVSVDVPGAPPPLLDVRGVSKVFPPRVKALHDASLRIRRGEVHCLLGANGAGKSTLMKIIAGAHPPNAGEIRIDGNVVQFRSPQDARRAGIAMIYQELDLVPQLTVEENLLLGHVPAGLGFIRGKARREMALQALARVGAGFGPQARVESLSVANQQLTAIARALTTQARLIVMDEPSAALNEREIAQVFDVIRELVRSDVSVLYVSHRLHEIRAICERITVLRGGRTVATHDVADVDERTLISAVIGEHRALLERVERTPPRGEVALHVHQLDGPSGIAIRDFHVRQGEIVGLTGLNGAGRSTFLRTLFGDGKFRGRVTLHGKPYAPRSPRAAMAHGVGLVPESRKTQGLVLDAPVYINASLPSLRRQTLVRRGALKVRAASVLKALSTRLSNIEQPVRQLSGGNQQKVVFAKWLIDGSKLLLLDEPSRGLDVGAKADLYALARQLADDGAAVVIASSELDELYAHCDQIWVMHEGRNVACFDPRTTRSEQVLQTTILGHPP</sequence>
<keyword evidence="4" id="KW-0677">Repeat</keyword>
<dbReference type="OrthoDB" id="9776369at2"/>
<dbReference type="InterPro" id="IPR017871">
    <property type="entry name" value="ABC_transporter-like_CS"/>
</dbReference>
<dbReference type="CDD" id="cd03215">
    <property type="entry name" value="ABC_Carb_Monos_II"/>
    <property type="match status" value="1"/>
</dbReference>
<dbReference type="STRING" id="391735.Veis_2686"/>
<dbReference type="eggNOG" id="COG1129">
    <property type="taxonomic scope" value="Bacteria"/>
</dbReference>